<keyword evidence="4" id="KW-1185">Reference proteome</keyword>
<dbReference type="AlphaFoldDB" id="A0A940PR89"/>
<dbReference type="RefSeq" id="WP_209704348.1">
    <property type="nucleotide sequence ID" value="NZ_JAFIDA010000001.1"/>
</dbReference>
<dbReference type="InterPro" id="IPR036397">
    <property type="entry name" value="RNaseH_sf"/>
</dbReference>
<dbReference type="Pfam" id="PF00665">
    <property type="entry name" value="rve"/>
    <property type="match status" value="1"/>
</dbReference>
<dbReference type="Proteomes" id="UP000675163">
    <property type="component" value="Unassembled WGS sequence"/>
</dbReference>
<comment type="caution">
    <text evidence="2">The sequence shown here is derived from an EMBL/GenBank/DDBJ whole genome shotgun (WGS) entry which is preliminary data.</text>
</comment>
<gene>
    <name evidence="2" type="ORF">JOF28_000535</name>
    <name evidence="3" type="ORF">JOF28_001406</name>
</gene>
<dbReference type="InterPro" id="IPR001584">
    <property type="entry name" value="Integrase_cat-core"/>
</dbReference>
<accession>A0A940PR89</accession>
<dbReference type="EMBL" id="JAFIDA010000001">
    <property type="protein sequence ID" value="MBP1326174.1"/>
    <property type="molecule type" value="Genomic_DNA"/>
</dbReference>
<organism evidence="2 4">
    <name type="scientific">Leucobacter exalbidus</name>
    <dbReference type="NCBI Taxonomy" id="662960"/>
    <lineage>
        <taxon>Bacteria</taxon>
        <taxon>Bacillati</taxon>
        <taxon>Actinomycetota</taxon>
        <taxon>Actinomycetes</taxon>
        <taxon>Micrococcales</taxon>
        <taxon>Microbacteriaceae</taxon>
        <taxon>Leucobacter</taxon>
    </lineage>
</organism>
<proteinExistence type="predicted"/>
<protein>
    <recommendedName>
        <fullName evidence="1">Integrase catalytic domain-containing protein</fullName>
    </recommendedName>
</protein>
<evidence type="ECO:0000259" key="1">
    <source>
        <dbReference type="PROSITE" id="PS50994"/>
    </source>
</evidence>
<dbReference type="InterPro" id="IPR012337">
    <property type="entry name" value="RNaseH-like_sf"/>
</dbReference>
<dbReference type="SUPFAM" id="SSF53098">
    <property type="entry name" value="Ribonuclease H-like"/>
    <property type="match status" value="1"/>
</dbReference>
<name>A0A940PR89_9MICO</name>
<evidence type="ECO:0000313" key="2">
    <source>
        <dbReference type="EMBL" id="MBP1325303.1"/>
    </source>
</evidence>
<dbReference type="PROSITE" id="PS50994">
    <property type="entry name" value="INTEGRASE"/>
    <property type="match status" value="1"/>
</dbReference>
<dbReference type="GO" id="GO:0003676">
    <property type="term" value="F:nucleic acid binding"/>
    <property type="evidence" value="ECO:0007669"/>
    <property type="project" value="InterPro"/>
</dbReference>
<evidence type="ECO:0000313" key="4">
    <source>
        <dbReference type="Proteomes" id="UP000675163"/>
    </source>
</evidence>
<dbReference type="Gene3D" id="3.30.420.10">
    <property type="entry name" value="Ribonuclease H-like superfamily/Ribonuclease H"/>
    <property type="match status" value="1"/>
</dbReference>
<reference evidence="2" key="1">
    <citation type="submission" date="2021-02" db="EMBL/GenBank/DDBJ databases">
        <title>Sequencing the genomes of 1000 actinobacteria strains.</title>
        <authorList>
            <person name="Klenk H.-P."/>
        </authorList>
    </citation>
    <scope>NUCLEOTIDE SEQUENCE</scope>
    <source>
        <strain evidence="2">DSM 22850</strain>
    </source>
</reference>
<evidence type="ECO:0000313" key="3">
    <source>
        <dbReference type="EMBL" id="MBP1326174.1"/>
    </source>
</evidence>
<dbReference type="EMBL" id="JAFIDA010000001">
    <property type="protein sequence ID" value="MBP1325303.1"/>
    <property type="molecule type" value="Genomic_DNA"/>
</dbReference>
<dbReference type="GO" id="GO:0015074">
    <property type="term" value="P:DNA integration"/>
    <property type="evidence" value="ECO:0007669"/>
    <property type="project" value="InterPro"/>
</dbReference>
<feature type="domain" description="Integrase catalytic" evidence="1">
    <location>
        <begin position="176"/>
        <end position="357"/>
    </location>
</feature>
<sequence length="425" mass="48961">MNKGVVSVATRIEVTKQLKQAYKTASRAEKSKILDQFCATTGMSRVTGRRYLTSPHLGTKNVTQIDHRRHRPTKYSAASQRVLVWLWRVMMYPCGKYMQQMLPEWIPRLEAHHELVYGRHDYSPEVRAELLQMSAATIDRYLREHRRALELKGISATRSGALLRTSITIRKAGDEAEHEPGFMECDTVAHCGPTLKGEFARTLTATCVYTGWTHLEVLRNNARVHMIAALDRLEKALPFDVAGLDCDNGSEFINDQVVAWAGERKVFFTRSRPYKKNDQAVVESKNNHIGRKYGFYYRYDTADERDVLTKLWQVVMWKMNFFTPTRKPVGWSVDGQGRRRRVYDAPRTPYQRLLDAGVLSHAQERALRAQYAKLNPVELTRDIVRYQGMLITKARWKTEVLTAEVADAKKNRRKRQTGGVKIRSA</sequence>